<evidence type="ECO:0000259" key="24">
    <source>
        <dbReference type="PROSITE" id="PS50262"/>
    </source>
</evidence>
<dbReference type="InterPro" id="IPR017452">
    <property type="entry name" value="GPCR_Rhodpsn_7TM"/>
</dbReference>
<keyword evidence="8 23" id="KW-0812">Transmembrane</keyword>
<evidence type="ECO:0000313" key="25">
    <source>
        <dbReference type="EMBL" id="EGW01395.1"/>
    </source>
</evidence>
<dbReference type="GO" id="GO:0005525">
    <property type="term" value="F:GTP binding"/>
    <property type="evidence" value="ECO:0007669"/>
    <property type="project" value="UniProtKB-KW"/>
</dbReference>
<keyword evidence="6" id="KW-0963">Cytoplasm</keyword>
<organism evidence="25 26">
    <name type="scientific">Cricetulus griseus</name>
    <name type="common">Chinese hamster</name>
    <name type="synonym">Cricetulus barabensis griseus</name>
    <dbReference type="NCBI Taxonomy" id="10029"/>
    <lineage>
        <taxon>Eukaryota</taxon>
        <taxon>Metazoa</taxon>
        <taxon>Chordata</taxon>
        <taxon>Craniata</taxon>
        <taxon>Vertebrata</taxon>
        <taxon>Euteleostomi</taxon>
        <taxon>Mammalia</taxon>
        <taxon>Eutheria</taxon>
        <taxon>Euarchontoglires</taxon>
        <taxon>Glires</taxon>
        <taxon>Rodentia</taxon>
        <taxon>Myomorpha</taxon>
        <taxon>Muroidea</taxon>
        <taxon>Cricetidae</taxon>
        <taxon>Cricetinae</taxon>
        <taxon>Cricetulus</taxon>
    </lineage>
</organism>
<dbReference type="SUPFAM" id="SSF52490">
    <property type="entry name" value="Tubulin nucleotide-binding domain-like"/>
    <property type="match status" value="1"/>
</dbReference>
<keyword evidence="14" id="KW-0460">Magnesium</keyword>
<keyword evidence="7" id="KW-0716">Sensory transduction</keyword>
<dbReference type="GO" id="GO:0007017">
    <property type="term" value="P:microtubule-based process"/>
    <property type="evidence" value="ECO:0007669"/>
    <property type="project" value="InterPro"/>
</dbReference>
<evidence type="ECO:0000256" key="22">
    <source>
        <dbReference type="ARBA" id="ARBA00049117"/>
    </source>
</evidence>
<dbReference type="SMART" id="SM00864">
    <property type="entry name" value="Tubulin"/>
    <property type="match status" value="1"/>
</dbReference>
<keyword evidence="11" id="KW-0552">Olfaction</keyword>
<dbReference type="GO" id="GO:0016787">
    <property type="term" value="F:hydrolase activity"/>
    <property type="evidence" value="ECO:0007669"/>
    <property type="project" value="UniProtKB-KW"/>
</dbReference>
<dbReference type="GO" id="GO:0046872">
    <property type="term" value="F:metal ion binding"/>
    <property type="evidence" value="ECO:0007669"/>
    <property type="project" value="UniProtKB-KW"/>
</dbReference>
<dbReference type="Pfam" id="PF00091">
    <property type="entry name" value="Tubulin"/>
    <property type="match status" value="1"/>
</dbReference>
<keyword evidence="19 25" id="KW-0675">Receptor</keyword>
<dbReference type="FunCoup" id="G3ICI3">
    <property type="interactions" value="388"/>
</dbReference>
<feature type="transmembrane region" description="Helical" evidence="23">
    <location>
        <begin position="372"/>
        <end position="391"/>
    </location>
</feature>
<evidence type="ECO:0000256" key="15">
    <source>
        <dbReference type="ARBA" id="ARBA00022989"/>
    </source>
</evidence>
<gene>
    <name evidence="25" type="ORF">I79_021381</name>
</gene>
<evidence type="ECO:0000256" key="23">
    <source>
        <dbReference type="SAM" id="Phobius"/>
    </source>
</evidence>
<dbReference type="FunFam" id="1.20.1070.10:FF:000008">
    <property type="entry name" value="Olfactory receptor"/>
    <property type="match status" value="1"/>
</dbReference>
<name>G3ICI3_CRIGR</name>
<feature type="domain" description="G-protein coupled receptors family 1 profile" evidence="24">
    <location>
        <begin position="273"/>
        <end position="522"/>
    </location>
</feature>
<dbReference type="PRINTS" id="PR01161">
    <property type="entry name" value="TUBULIN"/>
</dbReference>
<evidence type="ECO:0000256" key="17">
    <source>
        <dbReference type="ARBA" id="ARBA00023134"/>
    </source>
</evidence>
<dbReference type="PaxDb" id="10029-XP_007651238.1"/>
<keyword evidence="15 23" id="KW-1133">Transmembrane helix</keyword>
<dbReference type="EMBL" id="JH001929">
    <property type="protein sequence ID" value="EGW01395.1"/>
    <property type="molecule type" value="Genomic_DNA"/>
</dbReference>
<keyword evidence="5" id="KW-1003">Cell membrane</keyword>
<keyword evidence="10" id="KW-0479">Metal-binding</keyword>
<feature type="transmembrane region" description="Helical" evidence="23">
    <location>
        <begin position="333"/>
        <end position="352"/>
    </location>
</feature>
<proteinExistence type="inferred from homology"/>
<dbReference type="PANTHER" id="PTHR11588">
    <property type="entry name" value="TUBULIN"/>
    <property type="match status" value="1"/>
</dbReference>
<evidence type="ECO:0000256" key="7">
    <source>
        <dbReference type="ARBA" id="ARBA00022606"/>
    </source>
</evidence>
<dbReference type="InterPro" id="IPR036525">
    <property type="entry name" value="Tubulin/FtsZ_GTPase_sf"/>
</dbReference>
<evidence type="ECO:0000256" key="21">
    <source>
        <dbReference type="ARBA" id="ARBA00023224"/>
    </source>
</evidence>
<evidence type="ECO:0000256" key="4">
    <source>
        <dbReference type="ARBA" id="ARBA00009636"/>
    </source>
</evidence>
<dbReference type="Pfam" id="PF13853">
    <property type="entry name" value="7tm_4"/>
    <property type="match status" value="1"/>
</dbReference>
<dbReference type="PROSITE" id="PS50262">
    <property type="entry name" value="G_PROTEIN_RECEP_F1_2"/>
    <property type="match status" value="1"/>
</dbReference>
<dbReference type="eggNOG" id="ENOG502T9MD">
    <property type="taxonomic scope" value="Eukaryota"/>
</dbReference>
<dbReference type="GO" id="GO:0004984">
    <property type="term" value="F:olfactory receptor activity"/>
    <property type="evidence" value="ECO:0007669"/>
    <property type="project" value="InterPro"/>
</dbReference>
<evidence type="ECO:0000256" key="1">
    <source>
        <dbReference type="ARBA" id="ARBA00001946"/>
    </source>
</evidence>
<evidence type="ECO:0000256" key="18">
    <source>
        <dbReference type="ARBA" id="ARBA00023136"/>
    </source>
</evidence>
<keyword evidence="17" id="KW-0342">GTP-binding</keyword>
<feature type="transmembrane region" description="Helical" evidence="23">
    <location>
        <begin position="429"/>
        <end position="448"/>
    </location>
</feature>
<feature type="transmembrane region" description="Helical" evidence="23">
    <location>
        <begin position="292"/>
        <end position="313"/>
    </location>
</feature>
<evidence type="ECO:0000256" key="8">
    <source>
        <dbReference type="ARBA" id="ARBA00022692"/>
    </source>
</evidence>
<protein>
    <submittedName>
        <fullName evidence="25">Olfactory receptor 2T2</fullName>
    </submittedName>
</protein>
<keyword evidence="20" id="KW-0206">Cytoskeleton</keyword>
<evidence type="ECO:0000256" key="10">
    <source>
        <dbReference type="ARBA" id="ARBA00022723"/>
    </source>
</evidence>
<dbReference type="InterPro" id="IPR000725">
    <property type="entry name" value="Olfact_rcpt"/>
</dbReference>
<comment type="subcellular location">
    <subcellularLocation>
        <location evidence="3">Cell membrane</location>
        <topology evidence="3">Multi-pass membrane protein</topology>
    </subcellularLocation>
    <subcellularLocation>
        <location evidence="2">Cytoplasm</location>
        <location evidence="2">Cytoskeleton</location>
    </subcellularLocation>
</comment>
<evidence type="ECO:0000256" key="2">
    <source>
        <dbReference type="ARBA" id="ARBA00004245"/>
    </source>
</evidence>
<evidence type="ECO:0000256" key="20">
    <source>
        <dbReference type="ARBA" id="ARBA00023212"/>
    </source>
</evidence>
<dbReference type="STRING" id="10029.G3ICI3"/>
<dbReference type="InterPro" id="IPR000276">
    <property type="entry name" value="GPCR_Rhodpsn"/>
</dbReference>
<keyword evidence="13" id="KW-0378">Hydrolase</keyword>
<comment type="cofactor">
    <cofactor evidence="1">
        <name>Mg(2+)</name>
        <dbReference type="ChEBI" id="CHEBI:18420"/>
    </cofactor>
</comment>
<keyword evidence="9" id="KW-0493">Microtubule</keyword>
<dbReference type="Gene3D" id="3.40.50.1440">
    <property type="entry name" value="Tubulin/FtsZ, GTPase domain"/>
    <property type="match status" value="1"/>
</dbReference>
<dbReference type="Gene3D" id="1.20.1070.10">
    <property type="entry name" value="Rhodopsin 7-helix transmembrane proteins"/>
    <property type="match status" value="1"/>
</dbReference>
<evidence type="ECO:0000256" key="16">
    <source>
        <dbReference type="ARBA" id="ARBA00023040"/>
    </source>
</evidence>
<dbReference type="SUPFAM" id="SSF81321">
    <property type="entry name" value="Family A G protein-coupled receptor-like"/>
    <property type="match status" value="1"/>
</dbReference>
<dbReference type="PROSITE" id="PS00237">
    <property type="entry name" value="G_PROTEIN_RECEP_F1_1"/>
    <property type="match status" value="1"/>
</dbReference>
<reference evidence="26" key="1">
    <citation type="journal article" date="2011" name="Nat. Biotechnol.">
        <title>The genomic sequence of the Chinese hamster ovary (CHO)-K1 cell line.</title>
        <authorList>
            <person name="Xu X."/>
            <person name="Nagarajan H."/>
            <person name="Lewis N.E."/>
            <person name="Pan S."/>
            <person name="Cai Z."/>
            <person name="Liu X."/>
            <person name="Chen W."/>
            <person name="Xie M."/>
            <person name="Wang W."/>
            <person name="Hammond S."/>
            <person name="Andersen M.R."/>
            <person name="Neff N."/>
            <person name="Passarelli B."/>
            <person name="Koh W."/>
            <person name="Fan H.C."/>
            <person name="Wang J."/>
            <person name="Gui Y."/>
            <person name="Lee K.H."/>
            <person name="Betenbaugh M.J."/>
            <person name="Quake S.R."/>
            <person name="Famili I."/>
            <person name="Palsson B.O."/>
            <person name="Wang J."/>
        </authorList>
    </citation>
    <scope>NUCLEOTIDE SEQUENCE [LARGE SCALE GENOMIC DNA]</scope>
    <source>
        <strain evidence="26">CHO K1 cell line</strain>
    </source>
</reference>
<evidence type="ECO:0000313" key="26">
    <source>
        <dbReference type="Proteomes" id="UP000001075"/>
    </source>
</evidence>
<keyword evidence="18 23" id="KW-0472">Membrane</keyword>
<dbReference type="GO" id="GO:0005874">
    <property type="term" value="C:microtubule"/>
    <property type="evidence" value="ECO:0007669"/>
    <property type="project" value="UniProtKB-KW"/>
</dbReference>
<dbReference type="InParanoid" id="G3ICI3"/>
<dbReference type="GO" id="GO:0005886">
    <property type="term" value="C:plasma membrane"/>
    <property type="evidence" value="ECO:0007669"/>
    <property type="project" value="UniProtKB-SubCell"/>
</dbReference>
<keyword evidence="21" id="KW-0807">Transducer</keyword>
<dbReference type="InterPro" id="IPR002452">
    <property type="entry name" value="Alpha_tubulin"/>
</dbReference>
<evidence type="ECO:0000256" key="6">
    <source>
        <dbReference type="ARBA" id="ARBA00022490"/>
    </source>
</evidence>
<dbReference type="GO" id="GO:0005200">
    <property type="term" value="F:structural constituent of cytoskeleton"/>
    <property type="evidence" value="ECO:0007669"/>
    <property type="project" value="InterPro"/>
</dbReference>
<evidence type="ECO:0000256" key="12">
    <source>
        <dbReference type="ARBA" id="ARBA00022741"/>
    </source>
</evidence>
<evidence type="ECO:0000256" key="11">
    <source>
        <dbReference type="ARBA" id="ARBA00022725"/>
    </source>
</evidence>
<dbReference type="AlphaFoldDB" id="G3ICI3"/>
<dbReference type="PRINTS" id="PR01162">
    <property type="entry name" value="ALPHATUBULIN"/>
</dbReference>
<sequence>MPSDKTIGGGDDSFNTFFSETDTGKHIPRVVFVDLEPTAIDEVRTGTYRQLFHPEQLITGNEDAANNYARGHYTIGKEIIDLVLDRIRKLADQCTGLQGFLVFHSFGGGTGSRFTSLLMEWLSVDYGKKSKLEFSIYPAPQVSTAVVEPYNSILTTHTTLEHSDCAFMVDNEAIYDICRRNLDIERPTYTNLNRLISQIVSSITASLRFDGALNVDLTEFQTNLPTELPCTMEMETIYQNSTDFILLGLITNPEFPGLIFAVVFSIFVVAVTANLIMIMLIRVDSSLHTPMYFLLSQLSIMDTVYICITVPKMLQDLLSTEKTISFLGCALQIFLYLTLIGGEFFLLGLMAYDRFVAVCNPLRYPIIMSQRVCLLMVLGSWAGGSLDGFMLTPVTMSFPYCGSREINHFFCEIPAVLKLSCTDTSLYETLMYACCVLMLLIPISFILVSYTRILITVYHMSSAEGRRKAFTTCSSHIIVVSIFYGAAFYTNALPHSYHTPEKDKVVSAFYTILTPMLNPLIYSLRNRDVAAALRKVLRKHAFSQRLQVGHMPGKS</sequence>
<dbReference type="InterPro" id="IPR000217">
    <property type="entry name" value="Tubulin"/>
</dbReference>
<feature type="transmembrane region" description="Helical" evidence="23">
    <location>
        <begin position="469"/>
        <end position="487"/>
    </location>
</feature>
<accession>G3ICI3</accession>
<evidence type="ECO:0000256" key="19">
    <source>
        <dbReference type="ARBA" id="ARBA00023170"/>
    </source>
</evidence>
<evidence type="ECO:0000256" key="9">
    <source>
        <dbReference type="ARBA" id="ARBA00022701"/>
    </source>
</evidence>
<feature type="transmembrane region" description="Helical" evidence="23">
    <location>
        <begin position="258"/>
        <end position="280"/>
    </location>
</feature>
<evidence type="ECO:0000256" key="14">
    <source>
        <dbReference type="ARBA" id="ARBA00022842"/>
    </source>
</evidence>
<dbReference type="GO" id="GO:0004930">
    <property type="term" value="F:G protein-coupled receptor activity"/>
    <property type="evidence" value="ECO:0007669"/>
    <property type="project" value="UniProtKB-KW"/>
</dbReference>
<feature type="transmembrane region" description="Helical" evidence="23">
    <location>
        <begin position="507"/>
        <end position="524"/>
    </location>
</feature>
<comment type="similarity">
    <text evidence="4">Belongs to the tubulin family.</text>
</comment>
<dbReference type="FunFam" id="3.40.50.1440:FF:000007">
    <property type="entry name" value="Tubulin alpha chain"/>
    <property type="match status" value="1"/>
</dbReference>
<keyword evidence="12" id="KW-0547">Nucleotide-binding</keyword>
<evidence type="ECO:0000256" key="3">
    <source>
        <dbReference type="ARBA" id="ARBA00004651"/>
    </source>
</evidence>
<keyword evidence="16" id="KW-0297">G-protein coupled receptor</keyword>
<evidence type="ECO:0000256" key="5">
    <source>
        <dbReference type="ARBA" id="ARBA00022475"/>
    </source>
</evidence>
<evidence type="ECO:0000256" key="13">
    <source>
        <dbReference type="ARBA" id="ARBA00022801"/>
    </source>
</evidence>
<dbReference type="InterPro" id="IPR003008">
    <property type="entry name" value="Tubulin_FtsZ_GTPase"/>
</dbReference>
<comment type="catalytic activity">
    <reaction evidence="22">
        <text>GTP + H2O = GDP + phosphate + H(+)</text>
        <dbReference type="Rhea" id="RHEA:19669"/>
        <dbReference type="ChEBI" id="CHEBI:15377"/>
        <dbReference type="ChEBI" id="CHEBI:15378"/>
        <dbReference type="ChEBI" id="CHEBI:37565"/>
        <dbReference type="ChEBI" id="CHEBI:43474"/>
        <dbReference type="ChEBI" id="CHEBI:58189"/>
    </reaction>
    <physiologicalReaction direction="left-to-right" evidence="22">
        <dbReference type="Rhea" id="RHEA:19670"/>
    </physiologicalReaction>
</comment>
<dbReference type="CDD" id="cd15421">
    <property type="entry name" value="7tmA_OR2T-like"/>
    <property type="match status" value="1"/>
</dbReference>
<dbReference type="Proteomes" id="UP000001075">
    <property type="component" value="Unassembled WGS sequence"/>
</dbReference>